<dbReference type="Gene3D" id="1.10.10.1400">
    <property type="entry name" value="Terminase, small subunit, N-terminal DNA-binding domain, HTH motif"/>
    <property type="match status" value="1"/>
</dbReference>
<reference evidence="2" key="1">
    <citation type="submission" date="2016-07" db="EMBL/GenBank/DDBJ databases">
        <authorList>
            <person name="Florea S."/>
            <person name="Webb J.S."/>
            <person name="Jaromczyk J."/>
            <person name="Schardl C.L."/>
        </authorList>
    </citation>
    <scope>NUCLEOTIDE SEQUENCE [LARGE SCALE GENOMIC DNA]</scope>
    <source>
        <strain evidence="2">Z6</strain>
    </source>
</reference>
<dbReference type="OrthoDB" id="7358785at2"/>
<evidence type="ECO:0008006" key="3">
    <source>
        <dbReference type="Google" id="ProtNLM"/>
    </source>
</evidence>
<dbReference type="GO" id="GO:0051276">
    <property type="term" value="P:chromosome organization"/>
    <property type="evidence" value="ECO:0007669"/>
    <property type="project" value="InterPro"/>
</dbReference>
<evidence type="ECO:0000313" key="1">
    <source>
        <dbReference type="EMBL" id="OCL27684.1"/>
    </source>
</evidence>
<sequence>MLKKILYYLSKLLQRKITLDKNFSESKIEKEEFPEDTIVREKWGKLKGKESNPLNKRQKRFVIEYLKDYNIEKSAIRAGYSKRTAMANGTTLLSLAKINKAIKEERSKRTNK</sequence>
<dbReference type="InterPro" id="IPR005335">
    <property type="entry name" value="Terminase_ssu"/>
</dbReference>
<reference evidence="1 2" key="2">
    <citation type="submission" date="2016-08" db="EMBL/GenBank/DDBJ databases">
        <title>Orenia metallireducens sp. nov. strain Z6, a Novel Metal-reducing Firmicute from the Deep Subsurface.</title>
        <authorList>
            <person name="Maxim B.I."/>
            <person name="Kenneth K."/>
            <person name="Flynn T.M."/>
            <person name="Oloughlin E.J."/>
            <person name="Locke R.A."/>
            <person name="Weber J.R."/>
            <person name="Egan S.M."/>
            <person name="Mackie R.I."/>
            <person name="Cann I.K."/>
        </authorList>
    </citation>
    <scope>NUCLEOTIDE SEQUENCE [LARGE SCALE GENOMIC DNA]</scope>
    <source>
        <strain evidence="1 2">Z6</strain>
    </source>
</reference>
<keyword evidence="2" id="KW-1185">Reference proteome</keyword>
<dbReference type="Proteomes" id="UP000093514">
    <property type="component" value="Unassembled WGS sequence"/>
</dbReference>
<dbReference type="RefSeq" id="WP_068715673.1">
    <property type="nucleotide sequence ID" value="NZ_LWDV01000007.1"/>
</dbReference>
<organism evidence="1 2">
    <name type="scientific">Orenia metallireducens</name>
    <dbReference type="NCBI Taxonomy" id="1413210"/>
    <lineage>
        <taxon>Bacteria</taxon>
        <taxon>Bacillati</taxon>
        <taxon>Bacillota</taxon>
        <taxon>Clostridia</taxon>
        <taxon>Halanaerobiales</taxon>
        <taxon>Halobacteroidaceae</taxon>
        <taxon>Orenia</taxon>
    </lineage>
</organism>
<dbReference type="InterPro" id="IPR038713">
    <property type="entry name" value="Terminase_Gp1_N_sf"/>
</dbReference>
<dbReference type="EMBL" id="LWDV01000007">
    <property type="protein sequence ID" value="OCL27684.1"/>
    <property type="molecule type" value="Genomic_DNA"/>
</dbReference>
<evidence type="ECO:0000313" key="2">
    <source>
        <dbReference type="Proteomes" id="UP000093514"/>
    </source>
</evidence>
<accession>A0A1C0ABH1</accession>
<comment type="caution">
    <text evidence="1">The sequence shown here is derived from an EMBL/GenBank/DDBJ whole genome shotgun (WGS) entry which is preliminary data.</text>
</comment>
<dbReference type="AlphaFoldDB" id="A0A1C0ABH1"/>
<dbReference type="Pfam" id="PF03592">
    <property type="entry name" value="Terminase_2"/>
    <property type="match status" value="1"/>
</dbReference>
<protein>
    <recommendedName>
        <fullName evidence="3">Terminase small subunit</fullName>
    </recommendedName>
</protein>
<name>A0A1C0ABH1_9FIRM</name>
<proteinExistence type="predicted"/>
<gene>
    <name evidence="1" type="ORF">U472_03790</name>
</gene>